<keyword evidence="2" id="KW-0539">Nucleus</keyword>
<evidence type="ECO:0000313" key="3">
    <source>
        <dbReference type="EMBL" id="KAF2107513.1"/>
    </source>
</evidence>
<gene>
    <name evidence="3" type="ORF">BDV96DRAFT_588856</name>
</gene>
<dbReference type="EMBL" id="ML977353">
    <property type="protein sequence ID" value="KAF2107513.1"/>
    <property type="molecule type" value="Genomic_DNA"/>
</dbReference>
<comment type="subcellular location">
    <subcellularLocation>
        <location evidence="1">Nucleus</location>
    </subcellularLocation>
</comment>
<dbReference type="Pfam" id="PF11951">
    <property type="entry name" value="Fungal_trans_2"/>
    <property type="match status" value="1"/>
</dbReference>
<dbReference type="GO" id="GO:0000976">
    <property type="term" value="F:transcription cis-regulatory region binding"/>
    <property type="evidence" value="ECO:0007669"/>
    <property type="project" value="TreeGrafter"/>
</dbReference>
<name>A0A6A5YKK5_9PLEO</name>
<keyword evidence="4" id="KW-1185">Reference proteome</keyword>
<protein>
    <submittedName>
        <fullName evidence="3">Fungal-specific transcription factor domain-containing protein</fullName>
    </submittedName>
</protein>
<dbReference type="AlphaFoldDB" id="A0A6A5YKK5"/>
<dbReference type="GO" id="GO:0005634">
    <property type="term" value="C:nucleus"/>
    <property type="evidence" value="ECO:0007669"/>
    <property type="project" value="UniProtKB-SubCell"/>
</dbReference>
<dbReference type="GO" id="GO:0003700">
    <property type="term" value="F:DNA-binding transcription factor activity"/>
    <property type="evidence" value="ECO:0007669"/>
    <property type="project" value="TreeGrafter"/>
</dbReference>
<evidence type="ECO:0000256" key="1">
    <source>
        <dbReference type="ARBA" id="ARBA00004123"/>
    </source>
</evidence>
<organism evidence="3 4">
    <name type="scientific">Lophiotrema nucula</name>
    <dbReference type="NCBI Taxonomy" id="690887"/>
    <lineage>
        <taxon>Eukaryota</taxon>
        <taxon>Fungi</taxon>
        <taxon>Dikarya</taxon>
        <taxon>Ascomycota</taxon>
        <taxon>Pezizomycotina</taxon>
        <taxon>Dothideomycetes</taxon>
        <taxon>Pleosporomycetidae</taxon>
        <taxon>Pleosporales</taxon>
        <taxon>Lophiotremataceae</taxon>
        <taxon>Lophiotrema</taxon>
    </lineage>
</organism>
<dbReference type="PANTHER" id="PTHR37534">
    <property type="entry name" value="TRANSCRIPTIONAL ACTIVATOR PROTEIN UGA3"/>
    <property type="match status" value="1"/>
</dbReference>
<sequence length="410" mass="46854">MNQGLGAHEGFVFQRFGPPRALSWLPINLGYEERELLDHFICTAPSTLAIFEPDKNEFLSLLVRLVLSDSSPSSVAVLQSALALSLFHRHGLQADVYRFKARVLRTLITSCNPSIESPTLVQHVAARMILCHLELLEMSNNGSLWYCHLVEAKYLIDNAGVDSQNSYGEFSRLVAWVDYHMVMSRFSLRHWHRNVEPVEEIQNSAPVEPETCLSRKVKGVSYYSHEILRHLYITFEIIQKPTNSLYHSDEYENFLRCLESRITDIVPSALEGTSDPVSDLNTAWMAMTELFKIAGLIYLRRASRNFSGTSPQIDTMVERAYLLLDDLGTFNLTFPLLIVGYEARTDKQRMRILEHIERAMTSSSLRSLHGLRSILQQIWVQDDLAMDYELDYLNKLDAVIGSYQIIPSFA</sequence>
<proteinExistence type="predicted"/>
<evidence type="ECO:0000256" key="2">
    <source>
        <dbReference type="ARBA" id="ARBA00023242"/>
    </source>
</evidence>
<evidence type="ECO:0000313" key="4">
    <source>
        <dbReference type="Proteomes" id="UP000799770"/>
    </source>
</evidence>
<dbReference type="InterPro" id="IPR021858">
    <property type="entry name" value="Fun_TF"/>
</dbReference>
<dbReference type="Proteomes" id="UP000799770">
    <property type="component" value="Unassembled WGS sequence"/>
</dbReference>
<dbReference type="OrthoDB" id="5130013at2759"/>
<accession>A0A6A5YKK5</accession>
<dbReference type="GO" id="GO:0045944">
    <property type="term" value="P:positive regulation of transcription by RNA polymerase II"/>
    <property type="evidence" value="ECO:0007669"/>
    <property type="project" value="TreeGrafter"/>
</dbReference>
<reference evidence="3" key="1">
    <citation type="journal article" date="2020" name="Stud. Mycol.">
        <title>101 Dothideomycetes genomes: a test case for predicting lifestyles and emergence of pathogens.</title>
        <authorList>
            <person name="Haridas S."/>
            <person name="Albert R."/>
            <person name="Binder M."/>
            <person name="Bloem J."/>
            <person name="Labutti K."/>
            <person name="Salamov A."/>
            <person name="Andreopoulos B."/>
            <person name="Baker S."/>
            <person name="Barry K."/>
            <person name="Bills G."/>
            <person name="Bluhm B."/>
            <person name="Cannon C."/>
            <person name="Castanera R."/>
            <person name="Culley D."/>
            <person name="Daum C."/>
            <person name="Ezra D."/>
            <person name="Gonzalez J."/>
            <person name="Henrissat B."/>
            <person name="Kuo A."/>
            <person name="Liang C."/>
            <person name="Lipzen A."/>
            <person name="Lutzoni F."/>
            <person name="Magnuson J."/>
            <person name="Mondo S."/>
            <person name="Nolan M."/>
            <person name="Ohm R."/>
            <person name="Pangilinan J."/>
            <person name="Park H.-J."/>
            <person name="Ramirez L."/>
            <person name="Alfaro M."/>
            <person name="Sun H."/>
            <person name="Tritt A."/>
            <person name="Yoshinaga Y."/>
            <person name="Zwiers L.-H."/>
            <person name="Turgeon B."/>
            <person name="Goodwin S."/>
            <person name="Spatafora J."/>
            <person name="Crous P."/>
            <person name="Grigoriev I."/>
        </authorList>
    </citation>
    <scope>NUCLEOTIDE SEQUENCE</scope>
    <source>
        <strain evidence="3">CBS 627.86</strain>
    </source>
</reference>
<dbReference type="PANTHER" id="PTHR37534:SF39">
    <property type="entry name" value="TRANSCRIPTION FACTOR DOMAIN-CONTAINING PROTEIN"/>
    <property type="match status" value="1"/>
</dbReference>